<keyword evidence="4 10" id="KW-0808">Transferase</keyword>
<evidence type="ECO:0000256" key="9">
    <source>
        <dbReference type="ARBA" id="ARBA00048090"/>
    </source>
</evidence>
<evidence type="ECO:0000256" key="3">
    <source>
        <dbReference type="ARBA" id="ARBA00012054"/>
    </source>
</evidence>
<dbReference type="PANTHER" id="PTHR43442:SF3">
    <property type="entry name" value="GLUCONOKINASE-RELATED"/>
    <property type="match status" value="1"/>
</dbReference>
<dbReference type="Gene3D" id="3.40.50.300">
    <property type="entry name" value="P-loop containing nucleotide triphosphate hydrolases"/>
    <property type="match status" value="1"/>
</dbReference>
<evidence type="ECO:0000256" key="2">
    <source>
        <dbReference type="ARBA" id="ARBA00008420"/>
    </source>
</evidence>
<evidence type="ECO:0000256" key="10">
    <source>
        <dbReference type="RuleBase" id="RU363066"/>
    </source>
</evidence>
<dbReference type="AlphaFoldDB" id="A0A8J3GL09"/>
<accession>A0A8J3GL09</accession>
<dbReference type="FunFam" id="3.40.50.300:FF:000522">
    <property type="entry name" value="Gluconokinase"/>
    <property type="match status" value="1"/>
</dbReference>
<evidence type="ECO:0000313" key="11">
    <source>
        <dbReference type="EMBL" id="GHD15108.1"/>
    </source>
</evidence>
<evidence type="ECO:0000256" key="1">
    <source>
        <dbReference type="ARBA" id="ARBA00004761"/>
    </source>
</evidence>
<comment type="similarity">
    <text evidence="2 10">Belongs to the gluconokinase GntK/GntV family.</text>
</comment>
<dbReference type="InterPro" id="IPR006001">
    <property type="entry name" value="Therm_gnt_kin"/>
</dbReference>
<protein>
    <recommendedName>
        <fullName evidence="3 10">Gluconokinase</fullName>
        <ecNumber evidence="3 10">2.7.1.12</ecNumber>
    </recommendedName>
</protein>
<keyword evidence="6 10" id="KW-0418">Kinase</keyword>
<reference evidence="11" key="1">
    <citation type="journal article" date="2014" name="Int. J. Syst. Evol. Microbiol.">
        <title>Complete genome sequence of Corynebacterium casei LMG S-19264T (=DSM 44701T), isolated from a smear-ripened cheese.</title>
        <authorList>
            <consortium name="US DOE Joint Genome Institute (JGI-PGF)"/>
            <person name="Walter F."/>
            <person name="Albersmeier A."/>
            <person name="Kalinowski J."/>
            <person name="Ruckert C."/>
        </authorList>
    </citation>
    <scope>NUCLEOTIDE SEQUENCE</scope>
    <source>
        <strain evidence="11">KCTC 42249</strain>
    </source>
</reference>
<dbReference type="NCBIfam" id="TIGR01313">
    <property type="entry name" value="therm_gnt_kin"/>
    <property type="match status" value="1"/>
</dbReference>
<keyword evidence="7 10" id="KW-0067">ATP-binding</keyword>
<dbReference type="GO" id="GO:0019521">
    <property type="term" value="P:D-gluconate metabolic process"/>
    <property type="evidence" value="ECO:0007669"/>
    <property type="project" value="UniProtKB-KW"/>
</dbReference>
<dbReference type="EC" id="2.7.1.12" evidence="3 10"/>
<evidence type="ECO:0000256" key="5">
    <source>
        <dbReference type="ARBA" id="ARBA00022741"/>
    </source>
</evidence>
<comment type="caution">
    <text evidence="11">The sequence shown here is derived from an EMBL/GenBank/DDBJ whole genome shotgun (WGS) entry which is preliminary data.</text>
</comment>
<gene>
    <name evidence="11" type="primary">idnK</name>
    <name evidence="11" type="ORF">GCM10016234_21420</name>
</gene>
<sequence length="179" mass="19195">MQTITARLVSTHFVIMGVAGSGKTSIGQMLAAKLDADFIDGDDLHPQSNIDKMAHGIPLTDADRAPWLQAVGETLHGHAQRLIVGCSALKRSYRDQIRAAAGRPVTFLYLDGSRALIAERMGKRERHFMPLSLLDSQFAALQVPEPDEDAITVSIDAEPGAVVDALVRAINDGAEPTVA</sequence>
<keyword evidence="8" id="KW-0311">Gluconate utilization</keyword>
<comment type="pathway">
    <text evidence="1">Carbohydrate acid metabolism.</text>
</comment>
<organism evidence="11 12">
    <name type="scientific">Tianweitania populi</name>
    <dbReference type="NCBI Taxonomy" id="1607949"/>
    <lineage>
        <taxon>Bacteria</taxon>
        <taxon>Pseudomonadati</taxon>
        <taxon>Pseudomonadota</taxon>
        <taxon>Alphaproteobacteria</taxon>
        <taxon>Hyphomicrobiales</taxon>
        <taxon>Phyllobacteriaceae</taxon>
        <taxon>Tianweitania</taxon>
    </lineage>
</organism>
<dbReference type="EMBL" id="BMZQ01000002">
    <property type="protein sequence ID" value="GHD15108.1"/>
    <property type="molecule type" value="Genomic_DNA"/>
</dbReference>
<reference evidence="11" key="2">
    <citation type="submission" date="2020-09" db="EMBL/GenBank/DDBJ databases">
        <authorList>
            <person name="Sun Q."/>
            <person name="Kim S."/>
        </authorList>
    </citation>
    <scope>NUCLEOTIDE SEQUENCE</scope>
    <source>
        <strain evidence="11">KCTC 42249</strain>
    </source>
</reference>
<dbReference type="InterPro" id="IPR027417">
    <property type="entry name" value="P-loop_NTPase"/>
</dbReference>
<dbReference type="Pfam" id="PF13671">
    <property type="entry name" value="AAA_33"/>
    <property type="match status" value="1"/>
</dbReference>
<keyword evidence="12" id="KW-1185">Reference proteome</keyword>
<evidence type="ECO:0000313" key="12">
    <source>
        <dbReference type="Proteomes" id="UP000630142"/>
    </source>
</evidence>
<keyword evidence="5 10" id="KW-0547">Nucleotide-binding</keyword>
<name>A0A8J3GL09_9HYPH</name>
<evidence type="ECO:0000256" key="7">
    <source>
        <dbReference type="ARBA" id="ARBA00022840"/>
    </source>
</evidence>
<comment type="catalytic activity">
    <reaction evidence="9 10">
        <text>D-gluconate + ATP = 6-phospho-D-gluconate + ADP + H(+)</text>
        <dbReference type="Rhea" id="RHEA:19433"/>
        <dbReference type="ChEBI" id="CHEBI:15378"/>
        <dbReference type="ChEBI" id="CHEBI:18391"/>
        <dbReference type="ChEBI" id="CHEBI:30616"/>
        <dbReference type="ChEBI" id="CHEBI:58759"/>
        <dbReference type="ChEBI" id="CHEBI:456216"/>
        <dbReference type="EC" id="2.7.1.12"/>
    </reaction>
</comment>
<dbReference type="GO" id="GO:0005524">
    <property type="term" value="F:ATP binding"/>
    <property type="evidence" value="ECO:0007669"/>
    <property type="project" value="UniProtKB-KW"/>
</dbReference>
<dbReference type="RefSeq" id="WP_189505833.1">
    <property type="nucleotide sequence ID" value="NZ_BMZQ01000002.1"/>
</dbReference>
<proteinExistence type="inferred from homology"/>
<dbReference type="SUPFAM" id="SSF52540">
    <property type="entry name" value="P-loop containing nucleoside triphosphate hydrolases"/>
    <property type="match status" value="1"/>
</dbReference>
<evidence type="ECO:0000256" key="8">
    <source>
        <dbReference type="ARBA" id="ARBA00023064"/>
    </source>
</evidence>
<dbReference type="CDD" id="cd02021">
    <property type="entry name" value="GntK"/>
    <property type="match status" value="1"/>
</dbReference>
<evidence type="ECO:0000256" key="6">
    <source>
        <dbReference type="ARBA" id="ARBA00022777"/>
    </source>
</evidence>
<dbReference type="PANTHER" id="PTHR43442">
    <property type="entry name" value="GLUCONOKINASE-RELATED"/>
    <property type="match status" value="1"/>
</dbReference>
<dbReference type="Proteomes" id="UP000630142">
    <property type="component" value="Unassembled WGS sequence"/>
</dbReference>
<dbReference type="GO" id="GO:0046316">
    <property type="term" value="F:gluconokinase activity"/>
    <property type="evidence" value="ECO:0007669"/>
    <property type="project" value="UniProtKB-EC"/>
</dbReference>
<dbReference type="GO" id="GO:0005737">
    <property type="term" value="C:cytoplasm"/>
    <property type="evidence" value="ECO:0007669"/>
    <property type="project" value="TreeGrafter"/>
</dbReference>
<evidence type="ECO:0000256" key="4">
    <source>
        <dbReference type="ARBA" id="ARBA00022679"/>
    </source>
</evidence>